<evidence type="ECO:0000313" key="1">
    <source>
        <dbReference type="EMBL" id="CRL00378.1"/>
    </source>
</evidence>
<protein>
    <submittedName>
        <fullName evidence="1">CLUMA_CG013646, isoform A</fullName>
    </submittedName>
</protein>
<organism evidence="1 2">
    <name type="scientific">Clunio marinus</name>
    <dbReference type="NCBI Taxonomy" id="568069"/>
    <lineage>
        <taxon>Eukaryota</taxon>
        <taxon>Metazoa</taxon>
        <taxon>Ecdysozoa</taxon>
        <taxon>Arthropoda</taxon>
        <taxon>Hexapoda</taxon>
        <taxon>Insecta</taxon>
        <taxon>Pterygota</taxon>
        <taxon>Neoptera</taxon>
        <taxon>Endopterygota</taxon>
        <taxon>Diptera</taxon>
        <taxon>Nematocera</taxon>
        <taxon>Chironomoidea</taxon>
        <taxon>Chironomidae</taxon>
        <taxon>Clunio</taxon>
    </lineage>
</organism>
<name>A0A1J1IKT5_9DIPT</name>
<dbReference type="EMBL" id="CVRI01000054">
    <property type="protein sequence ID" value="CRL00378.1"/>
    <property type="molecule type" value="Genomic_DNA"/>
</dbReference>
<proteinExistence type="predicted"/>
<reference evidence="1 2" key="1">
    <citation type="submission" date="2015-04" db="EMBL/GenBank/DDBJ databases">
        <authorList>
            <person name="Syromyatnikov M.Y."/>
            <person name="Popov V.N."/>
        </authorList>
    </citation>
    <scope>NUCLEOTIDE SEQUENCE [LARGE SCALE GENOMIC DNA]</scope>
</reference>
<dbReference type="Proteomes" id="UP000183832">
    <property type="component" value="Unassembled WGS sequence"/>
</dbReference>
<sequence>YKLCVKSVAEYDIIVVIEKSDFGICWNKSWKFLIPNNPTEYNCTNARHDAICSSSWSKVYISVNQANRC</sequence>
<dbReference type="AlphaFoldDB" id="A0A1J1IKT5"/>
<evidence type="ECO:0000313" key="2">
    <source>
        <dbReference type="Proteomes" id="UP000183832"/>
    </source>
</evidence>
<keyword evidence="2" id="KW-1185">Reference proteome</keyword>
<feature type="non-terminal residue" evidence="1">
    <location>
        <position position="1"/>
    </location>
</feature>
<accession>A0A1J1IKT5</accession>
<gene>
    <name evidence="1" type="ORF">CLUMA_CG013646</name>
</gene>